<name>A0A1G9SAH8_9FLAO</name>
<dbReference type="AlphaFoldDB" id="A0A1G9SAH8"/>
<dbReference type="STRING" id="192904.SAMN04488514_107186"/>
<organism evidence="1 2">
    <name type="scientific">Kriegella aquimaris</name>
    <dbReference type="NCBI Taxonomy" id="192904"/>
    <lineage>
        <taxon>Bacteria</taxon>
        <taxon>Pseudomonadati</taxon>
        <taxon>Bacteroidota</taxon>
        <taxon>Flavobacteriia</taxon>
        <taxon>Flavobacteriales</taxon>
        <taxon>Flavobacteriaceae</taxon>
        <taxon>Kriegella</taxon>
    </lineage>
</organism>
<dbReference type="RefSeq" id="WP_176801404.1">
    <property type="nucleotide sequence ID" value="NZ_FNGV01000007.1"/>
</dbReference>
<dbReference type="Proteomes" id="UP000199440">
    <property type="component" value="Unassembled WGS sequence"/>
</dbReference>
<evidence type="ECO:0000313" key="1">
    <source>
        <dbReference type="EMBL" id="SDM32360.1"/>
    </source>
</evidence>
<gene>
    <name evidence="1" type="ORF">SAMN04488514_107186</name>
</gene>
<protein>
    <submittedName>
        <fullName evidence="1">Uncharacterized protein</fullName>
    </submittedName>
</protein>
<sequence>MELNTNQLKFLKIYRSSESYSVSLVDNEEFEITKGYGSTIIEALNDMHENLI</sequence>
<proteinExistence type="predicted"/>
<accession>A0A1G9SAH8</accession>
<dbReference type="EMBL" id="FNGV01000007">
    <property type="protein sequence ID" value="SDM32360.1"/>
    <property type="molecule type" value="Genomic_DNA"/>
</dbReference>
<evidence type="ECO:0000313" key="2">
    <source>
        <dbReference type="Proteomes" id="UP000199440"/>
    </source>
</evidence>
<keyword evidence="2" id="KW-1185">Reference proteome</keyword>
<reference evidence="1 2" key="1">
    <citation type="submission" date="2016-10" db="EMBL/GenBank/DDBJ databases">
        <authorList>
            <person name="de Groot N.N."/>
        </authorList>
    </citation>
    <scope>NUCLEOTIDE SEQUENCE [LARGE SCALE GENOMIC DNA]</scope>
    <source>
        <strain evidence="1 2">DSM 19886</strain>
    </source>
</reference>